<dbReference type="Proteomes" id="UP001181622">
    <property type="component" value="Unassembled WGS sequence"/>
</dbReference>
<dbReference type="PANTHER" id="PTHR23408">
    <property type="entry name" value="METHYLMALONYL-COA MUTASE"/>
    <property type="match status" value="1"/>
</dbReference>
<evidence type="ECO:0000313" key="3">
    <source>
        <dbReference type="EMBL" id="MDR4305738.1"/>
    </source>
</evidence>
<sequence length="316" mass="32611">MNAQAFPDLDALREAGKAGLARALARLERSFGQDEAAALLDAADASPKGEVLGLTGPPGVGKSTLTGALVRAFRAKGATVGVIAVDPSSSRSGGALLGDRARIPSDPEDRGIFIRSYAARDRLGGLSDLAFGATVLMRALYDRVIVETVGVGQSEADVALVGDTIVLAVQPASGDALQFIKAGVMELPDVVAVTKADLGQPAKRARDDLEGALSLTGAGEPGWEPPVALVSSETGEGLDVLMSHLSAHSAFVREGGRRERRRTAQSEARLEAALRGLFGAEGLRAGRPLLAEAAGGPFAREAHVARLLRERLNGAA</sequence>
<dbReference type="InterPro" id="IPR003593">
    <property type="entry name" value="AAA+_ATPase"/>
</dbReference>
<evidence type="ECO:0000256" key="1">
    <source>
        <dbReference type="ARBA" id="ARBA00009625"/>
    </source>
</evidence>
<reference evidence="3" key="1">
    <citation type="submission" date="2020-10" db="EMBL/GenBank/DDBJ databases">
        <authorList>
            <person name="Abbas A."/>
            <person name="Razzaq R."/>
            <person name="Waqas M."/>
            <person name="Abbas N."/>
            <person name="Nielsen T.K."/>
            <person name="Hansen L.H."/>
            <person name="Hussain S."/>
            <person name="Shahid M."/>
        </authorList>
    </citation>
    <scope>NUCLEOTIDE SEQUENCE</scope>
    <source>
        <strain evidence="3">S14</strain>
    </source>
</reference>
<comment type="caution">
    <text evidence="3">The sequence shown here is derived from an EMBL/GenBank/DDBJ whole genome shotgun (WGS) entry which is preliminary data.</text>
</comment>
<organism evidence="3 4">
    <name type="scientific">Chelatococcus sambhunathii</name>
    <dbReference type="NCBI Taxonomy" id="363953"/>
    <lineage>
        <taxon>Bacteria</taxon>
        <taxon>Pseudomonadati</taxon>
        <taxon>Pseudomonadota</taxon>
        <taxon>Alphaproteobacteria</taxon>
        <taxon>Hyphomicrobiales</taxon>
        <taxon>Chelatococcaceae</taxon>
        <taxon>Chelatococcus</taxon>
    </lineage>
</organism>
<name>A0ABU1DCA4_9HYPH</name>
<dbReference type="Pfam" id="PF03308">
    <property type="entry name" value="MeaB"/>
    <property type="match status" value="1"/>
</dbReference>
<protein>
    <submittedName>
        <fullName evidence="3">ATP/GTP-binding protein</fullName>
    </submittedName>
</protein>
<dbReference type="PANTHER" id="PTHR23408:SF3">
    <property type="entry name" value="METHYLMALONIC ACIDURIA TYPE A PROTEIN, MITOCHONDRIAL"/>
    <property type="match status" value="1"/>
</dbReference>
<dbReference type="RefSeq" id="WP_309388993.1">
    <property type="nucleotide sequence ID" value="NZ_JADBEO010000006.1"/>
</dbReference>
<feature type="domain" description="AAA+ ATPase" evidence="2">
    <location>
        <begin position="48"/>
        <end position="191"/>
    </location>
</feature>
<proteinExistence type="inferred from homology"/>
<gene>
    <name evidence="3" type="ORF">IHQ68_03755</name>
</gene>
<dbReference type="SUPFAM" id="SSF52540">
    <property type="entry name" value="P-loop containing nucleoside triphosphate hydrolases"/>
    <property type="match status" value="1"/>
</dbReference>
<keyword evidence="4" id="KW-1185">Reference proteome</keyword>
<dbReference type="SMART" id="SM00382">
    <property type="entry name" value="AAA"/>
    <property type="match status" value="1"/>
</dbReference>
<dbReference type="InterPro" id="IPR027417">
    <property type="entry name" value="P-loop_NTPase"/>
</dbReference>
<evidence type="ECO:0000259" key="2">
    <source>
        <dbReference type="SMART" id="SM00382"/>
    </source>
</evidence>
<dbReference type="EMBL" id="JADBEO010000006">
    <property type="protein sequence ID" value="MDR4305738.1"/>
    <property type="molecule type" value="Genomic_DNA"/>
</dbReference>
<comment type="similarity">
    <text evidence="1">Belongs to the SIMIBI class G3E GTPase family. ArgK/MeaB subfamily.</text>
</comment>
<accession>A0ABU1DCA4</accession>
<dbReference type="InterPro" id="IPR005129">
    <property type="entry name" value="GTPase_ArgK"/>
</dbReference>
<dbReference type="Gene3D" id="3.40.50.300">
    <property type="entry name" value="P-loop containing nucleotide triphosphate hydrolases"/>
    <property type="match status" value="1"/>
</dbReference>
<evidence type="ECO:0000313" key="4">
    <source>
        <dbReference type="Proteomes" id="UP001181622"/>
    </source>
</evidence>